<dbReference type="EMBL" id="BARV01033020">
    <property type="protein sequence ID" value="GAI40606.1"/>
    <property type="molecule type" value="Genomic_DNA"/>
</dbReference>
<protein>
    <submittedName>
        <fullName evidence="1">Uncharacterized protein</fullName>
    </submittedName>
</protein>
<dbReference type="InterPro" id="IPR051918">
    <property type="entry name" value="STPP_CPPED1"/>
</dbReference>
<dbReference type="PANTHER" id="PTHR43143">
    <property type="entry name" value="METALLOPHOSPHOESTERASE, CALCINEURIN SUPERFAMILY"/>
    <property type="match status" value="1"/>
</dbReference>
<dbReference type="InterPro" id="IPR029052">
    <property type="entry name" value="Metallo-depent_PP-like"/>
</dbReference>
<accession>X1PDQ1</accession>
<comment type="caution">
    <text evidence="1">The sequence shown here is derived from an EMBL/GenBank/DDBJ whole genome shotgun (WGS) entry which is preliminary data.</text>
</comment>
<dbReference type="PANTHER" id="PTHR43143:SF1">
    <property type="entry name" value="SERINE_THREONINE-PROTEIN PHOSPHATASE CPPED1"/>
    <property type="match status" value="1"/>
</dbReference>
<dbReference type="AlphaFoldDB" id="X1PDQ1"/>
<dbReference type="SUPFAM" id="SSF56300">
    <property type="entry name" value="Metallo-dependent phosphatases"/>
    <property type="match status" value="1"/>
</dbReference>
<name>X1PDQ1_9ZZZZ</name>
<feature type="non-terminal residue" evidence="1">
    <location>
        <position position="1"/>
    </location>
</feature>
<proteinExistence type="predicted"/>
<evidence type="ECO:0000313" key="1">
    <source>
        <dbReference type="EMBL" id="GAI40606.1"/>
    </source>
</evidence>
<organism evidence="1">
    <name type="scientific">marine sediment metagenome</name>
    <dbReference type="NCBI Taxonomy" id="412755"/>
    <lineage>
        <taxon>unclassified sequences</taxon>
        <taxon>metagenomes</taxon>
        <taxon>ecological metagenomes</taxon>
    </lineage>
</organism>
<sequence length="152" mass="18020">SKSGWKFMVLNSMLMKTPESVKEDEFAQIEWMENEFAQRNSKNRYGTIVFMHHPFFDNHIDEEDGYHSITRSRRSGYLDEFVKGDVKAVFSGHRHTTIPERAYQNIRLINTNAICKSFDNTPGLRVVKLYEGTIREEFYRIDELPEKVEFKM</sequence>
<reference evidence="1" key="1">
    <citation type="journal article" date="2014" name="Front. Microbiol.">
        <title>High frequency of phylogenetically diverse reductive dehalogenase-homologous genes in deep subseafloor sedimentary metagenomes.</title>
        <authorList>
            <person name="Kawai M."/>
            <person name="Futagami T."/>
            <person name="Toyoda A."/>
            <person name="Takaki Y."/>
            <person name="Nishi S."/>
            <person name="Hori S."/>
            <person name="Arai W."/>
            <person name="Tsubouchi T."/>
            <person name="Morono Y."/>
            <person name="Uchiyama I."/>
            <person name="Ito T."/>
            <person name="Fujiyama A."/>
            <person name="Inagaki F."/>
            <person name="Takami H."/>
        </authorList>
    </citation>
    <scope>NUCLEOTIDE SEQUENCE</scope>
    <source>
        <strain evidence="1">Expedition CK06-06</strain>
    </source>
</reference>
<dbReference type="Gene3D" id="3.60.21.10">
    <property type="match status" value="1"/>
</dbReference>
<gene>
    <name evidence="1" type="ORF">S06H3_51970</name>
</gene>